<comment type="similarity">
    <text evidence="2">In the N-terminal section; belongs to the transposase 2 family.</text>
</comment>
<reference evidence="10 12" key="2">
    <citation type="journal article" date="2014" name="PLoS Genet.">
        <title>Phylogenetically driven sequencing of extremely halophilic archaea reveals strategies for static and dynamic osmo-response.</title>
        <authorList>
            <person name="Becker E.A."/>
            <person name="Seitzer P.M."/>
            <person name="Tritt A."/>
            <person name="Larsen D."/>
            <person name="Krusor M."/>
            <person name="Yao A.I."/>
            <person name="Wu D."/>
            <person name="Madern D."/>
            <person name="Eisen J.A."/>
            <person name="Darling A.E."/>
            <person name="Facciotti M.T."/>
        </authorList>
    </citation>
    <scope>NUCLEOTIDE SEQUENCE [LARGE SCALE GENOMIC DNA]</scope>
    <source>
        <strain evidence="10 12">DSM 11551</strain>
    </source>
</reference>
<feature type="domain" description="Cas12f1-like TNB" evidence="8">
    <location>
        <begin position="314"/>
        <end position="375"/>
    </location>
</feature>
<dbReference type="GO" id="GO:0032196">
    <property type="term" value="P:transposition"/>
    <property type="evidence" value="ECO:0007669"/>
    <property type="project" value="UniProtKB-KW"/>
</dbReference>
<evidence type="ECO:0000313" key="10">
    <source>
        <dbReference type="EMBL" id="ELY31140.1"/>
    </source>
</evidence>
<evidence type="ECO:0000256" key="4">
    <source>
        <dbReference type="ARBA" id="ARBA00023125"/>
    </source>
</evidence>
<dbReference type="GO" id="GO:0003677">
    <property type="term" value="F:DNA binding"/>
    <property type="evidence" value="ECO:0007669"/>
    <property type="project" value="UniProtKB-KW"/>
</dbReference>
<dbReference type="PATRIC" id="fig|469382.19.peg.318"/>
<dbReference type="EMBL" id="CP001690">
    <property type="protein sequence ID" value="ADQ66420.1"/>
    <property type="molecule type" value="Genomic_DNA"/>
</dbReference>
<evidence type="ECO:0000313" key="11">
    <source>
        <dbReference type="Proteomes" id="UP000006663"/>
    </source>
</evidence>
<evidence type="ECO:0000256" key="2">
    <source>
        <dbReference type="ARBA" id="ARBA00011044"/>
    </source>
</evidence>
<keyword evidence="5" id="KW-0233">DNA recombination</keyword>
<accession>E4NNY9</accession>
<dbReference type="Proteomes" id="UP000006663">
    <property type="component" value="Chromosome"/>
</dbReference>
<dbReference type="AlphaFoldDB" id="E4NNY9"/>
<name>E4NNY9_HALBP</name>
<dbReference type="eggNOG" id="arCOG00683">
    <property type="taxonomic scope" value="Archaea"/>
</dbReference>
<reference evidence="9 11" key="1">
    <citation type="journal article" date="2009" name="Stand. Genomic Sci.">
        <title>Complete genome sequence of Halogeometricum borinquense type strain (PR3).</title>
        <authorList>
            <person name="Malfatti S."/>
            <person name="Tindall B.J."/>
            <person name="Schneider S."/>
            <person name="Fahnrich R."/>
            <person name="Lapidus A."/>
            <person name="Labuttii K."/>
            <person name="Copeland A."/>
            <person name="Glavina Del Rio T."/>
            <person name="Nolan M."/>
            <person name="Chen F."/>
            <person name="Lucas S."/>
            <person name="Tice H."/>
            <person name="Cheng J.F."/>
            <person name="Bruce D."/>
            <person name="Goodwin L."/>
            <person name="Pitluck S."/>
            <person name="Anderson I."/>
            <person name="Pati A."/>
            <person name="Ivanova N."/>
            <person name="Mavromatis K."/>
            <person name="Chen A."/>
            <person name="Palaniappan K."/>
            <person name="D'haeseleer P."/>
            <person name="Goker M."/>
            <person name="Bristow J."/>
            <person name="Eisen J.A."/>
            <person name="Markowitz V."/>
            <person name="Hugenholtz P."/>
            <person name="Kyrpides N.C."/>
            <person name="Klenk H.P."/>
            <person name="Chain P."/>
        </authorList>
    </citation>
    <scope>NUCLEOTIDE SEQUENCE [LARGE SCALE GENOMIC DNA]</scope>
    <source>
        <strain evidence="11">ATCC 700274 / DSM 11551 / JCM 10706 / KCTC 4070 / PR3</strain>
        <strain evidence="9">PR 3</strain>
    </source>
</reference>
<dbReference type="OrthoDB" id="295419at2157"/>
<proteinExistence type="inferred from homology"/>
<evidence type="ECO:0000313" key="12">
    <source>
        <dbReference type="Proteomes" id="UP000011585"/>
    </source>
</evidence>
<sequence>MKRANTFEVVPLSDEDEELLRRLLDASAALWNEINYERREHYADPDGDVWDISEYRGRYGGVLGASTVQQIERKNREAWKSFFSLRKKGEANGKPGYWGNADEGRELRTYIRNTSYSVEWGEYSRLEILVGKDLKDEYGLGHRERLRLEVRGDPNWTEYEKQGRLELFYDEQAQSFRAFQPVTVDDSRLAQPLASEEAALDIGANNLVACTTTTGQQLLYEGRDLFDRFRETTREIARLQSLLEEGRYSSHRIRRLYDRRTKRRDHAQDALARDLIERLYDEGVSTVYVGALTDVLETHWSVETNAKTHNFWAFRAFVNRVACTAKEYGMSVEVRSEAWTSQECPNCGSTEETTRHRDTLTCPCGFEGHADLVASETFLRRHQNSLSSDWRTRHSVSRQRQTTVTRSMARPVCLKWDNHEWLESSRSPRPNEEHTNPQVASVGR</sequence>
<keyword evidence="11" id="KW-1185">Reference proteome</keyword>
<dbReference type="HOGENOM" id="CLU_040997_0_0_2"/>
<keyword evidence="3" id="KW-0815">Transposition</keyword>
<dbReference type="InterPro" id="IPR010095">
    <property type="entry name" value="Cas12f1-like_TNB"/>
</dbReference>
<protein>
    <submittedName>
        <fullName evidence="9">Transposase</fullName>
    </submittedName>
</protein>
<dbReference type="EMBL" id="AOHT01000006">
    <property type="protein sequence ID" value="ELY31140.1"/>
    <property type="molecule type" value="Genomic_DNA"/>
</dbReference>
<feature type="domain" description="Probable transposase IS891/IS1136/IS1341" evidence="7">
    <location>
        <begin position="180"/>
        <end position="295"/>
    </location>
</feature>
<dbReference type="Proteomes" id="UP000011585">
    <property type="component" value="Unassembled WGS sequence"/>
</dbReference>
<feature type="region of interest" description="Disordered" evidence="6">
    <location>
        <begin position="423"/>
        <end position="444"/>
    </location>
</feature>
<evidence type="ECO:0000256" key="6">
    <source>
        <dbReference type="SAM" id="MobiDB-lite"/>
    </source>
</evidence>
<dbReference type="InterPro" id="IPR001959">
    <property type="entry name" value="Transposase"/>
</dbReference>
<dbReference type="PANTHER" id="PTHR30405:SF26">
    <property type="entry name" value="TRANSPOSASE, PROBABLY IS605-TNPB FAMILY"/>
    <property type="match status" value="1"/>
</dbReference>
<evidence type="ECO:0000259" key="8">
    <source>
        <dbReference type="Pfam" id="PF07282"/>
    </source>
</evidence>
<gene>
    <name evidence="9" type="ordered locus">Hbor_08230</name>
    <name evidence="10" type="ORF">C499_01650</name>
</gene>
<dbReference type="PANTHER" id="PTHR30405">
    <property type="entry name" value="TRANSPOSASE"/>
    <property type="match status" value="1"/>
</dbReference>
<organism evidence="9 11">
    <name type="scientific">Halogeometricum borinquense (strain ATCC 700274 / DSM 11551 / JCM 10706 / KCTC 4070 / PR3)</name>
    <dbReference type="NCBI Taxonomy" id="469382"/>
    <lineage>
        <taxon>Archaea</taxon>
        <taxon>Methanobacteriati</taxon>
        <taxon>Methanobacteriota</taxon>
        <taxon>Stenosarchaea group</taxon>
        <taxon>Halobacteria</taxon>
        <taxon>Halobacteriales</taxon>
        <taxon>Haloferacaceae</taxon>
        <taxon>Halogeometricum</taxon>
    </lineage>
</organism>
<dbReference type="KEGG" id="hbo:Hbor_08230"/>
<dbReference type="GO" id="GO:0006310">
    <property type="term" value="P:DNA recombination"/>
    <property type="evidence" value="ECO:0007669"/>
    <property type="project" value="UniProtKB-KW"/>
</dbReference>
<dbReference type="Pfam" id="PF01385">
    <property type="entry name" value="OrfB_IS605"/>
    <property type="match status" value="1"/>
</dbReference>
<dbReference type="InterPro" id="IPR051399">
    <property type="entry name" value="RNA-guided_DNA_endo/Transpos"/>
</dbReference>
<dbReference type="NCBIfam" id="NF040570">
    <property type="entry name" value="guided_TnpB"/>
    <property type="match status" value="1"/>
</dbReference>
<dbReference type="STRING" id="469382.Hbor_08230"/>
<evidence type="ECO:0000256" key="1">
    <source>
        <dbReference type="ARBA" id="ARBA00008761"/>
    </source>
</evidence>
<dbReference type="Pfam" id="PF07282">
    <property type="entry name" value="Cas12f1-like_TNB"/>
    <property type="match status" value="1"/>
</dbReference>
<evidence type="ECO:0000259" key="7">
    <source>
        <dbReference type="Pfam" id="PF01385"/>
    </source>
</evidence>
<dbReference type="GeneID" id="9992643"/>
<evidence type="ECO:0000313" key="9">
    <source>
        <dbReference type="EMBL" id="ADQ66420.1"/>
    </source>
</evidence>
<comment type="similarity">
    <text evidence="1">In the C-terminal section; belongs to the transposase 35 family.</text>
</comment>
<evidence type="ECO:0000256" key="3">
    <source>
        <dbReference type="ARBA" id="ARBA00022578"/>
    </source>
</evidence>
<keyword evidence="4" id="KW-0238">DNA-binding</keyword>
<evidence type="ECO:0000256" key="5">
    <source>
        <dbReference type="ARBA" id="ARBA00023172"/>
    </source>
</evidence>
<dbReference type="RefSeq" id="WP_006053645.1">
    <property type="nucleotide sequence ID" value="NC_014729.1"/>
</dbReference>